<dbReference type="OMA" id="KACWFAG"/>
<gene>
    <name evidence="3" type="ORF">PGLA1383_LOCUS52963</name>
</gene>
<sequence>MSSTKMPLGLLLMQLATTLSLRRLQLRLDWRPREENSEADDLTNDRFSDFDETERILISWEQVDKSLLEKLLLCQEEYEDELSALKKREAPAPKRKGKEKRCRTEWA</sequence>
<feature type="chain" id="PRO_5032869538" evidence="2">
    <location>
        <begin position="21"/>
        <end position="107"/>
    </location>
</feature>
<organism evidence="3 4">
    <name type="scientific">Polarella glacialis</name>
    <name type="common">Dinoflagellate</name>
    <dbReference type="NCBI Taxonomy" id="89957"/>
    <lineage>
        <taxon>Eukaryota</taxon>
        <taxon>Sar</taxon>
        <taxon>Alveolata</taxon>
        <taxon>Dinophyceae</taxon>
        <taxon>Suessiales</taxon>
        <taxon>Suessiaceae</taxon>
        <taxon>Polarella</taxon>
    </lineage>
</organism>
<accession>A0A813HI43</accession>
<keyword evidence="4" id="KW-1185">Reference proteome</keyword>
<keyword evidence="2" id="KW-0732">Signal</keyword>
<name>A0A813HI43_POLGL</name>
<dbReference type="OrthoDB" id="445205at2759"/>
<comment type="caution">
    <text evidence="3">The sequence shown here is derived from an EMBL/GenBank/DDBJ whole genome shotgun (WGS) entry which is preliminary data.</text>
</comment>
<feature type="signal peptide" evidence="2">
    <location>
        <begin position="1"/>
        <end position="20"/>
    </location>
</feature>
<dbReference type="EMBL" id="CAJNNV010031737">
    <property type="protein sequence ID" value="CAE8637632.1"/>
    <property type="molecule type" value="Genomic_DNA"/>
</dbReference>
<evidence type="ECO:0000313" key="4">
    <source>
        <dbReference type="Proteomes" id="UP000654075"/>
    </source>
</evidence>
<evidence type="ECO:0000256" key="2">
    <source>
        <dbReference type="SAM" id="SignalP"/>
    </source>
</evidence>
<dbReference type="Proteomes" id="UP000654075">
    <property type="component" value="Unassembled WGS sequence"/>
</dbReference>
<proteinExistence type="predicted"/>
<protein>
    <submittedName>
        <fullName evidence="3">Uncharacterized protein</fullName>
    </submittedName>
</protein>
<evidence type="ECO:0000313" key="3">
    <source>
        <dbReference type="EMBL" id="CAE8637632.1"/>
    </source>
</evidence>
<feature type="region of interest" description="Disordered" evidence="1">
    <location>
        <begin position="84"/>
        <end position="107"/>
    </location>
</feature>
<evidence type="ECO:0000256" key="1">
    <source>
        <dbReference type="SAM" id="MobiDB-lite"/>
    </source>
</evidence>
<reference evidence="3" key="1">
    <citation type="submission" date="2021-02" db="EMBL/GenBank/DDBJ databases">
        <authorList>
            <person name="Dougan E. K."/>
            <person name="Rhodes N."/>
            <person name="Thang M."/>
            <person name="Chan C."/>
        </authorList>
    </citation>
    <scope>NUCLEOTIDE SEQUENCE</scope>
</reference>
<dbReference type="AlphaFoldDB" id="A0A813HI43"/>